<keyword evidence="3 6" id="KW-0460">Magnesium</keyword>
<comment type="pathway">
    <text evidence="1 6">Carbohydrate degradation; glycolysis; pyruvate from D-glyceraldehyde 3-phosphate: step 4/5.</text>
</comment>
<dbReference type="SMART" id="SM01192">
    <property type="entry name" value="Enolase_C"/>
    <property type="match status" value="1"/>
</dbReference>
<evidence type="ECO:0000256" key="3">
    <source>
        <dbReference type="ARBA" id="ARBA00022842"/>
    </source>
</evidence>
<dbReference type="SMART" id="SM01193">
    <property type="entry name" value="Enolase_N"/>
    <property type="match status" value="1"/>
</dbReference>
<keyword evidence="4 6" id="KW-0324">Glycolysis</keyword>
<feature type="binding site" evidence="8">
    <location>
        <position position="142"/>
    </location>
    <ligand>
        <name>substrate</name>
    </ligand>
</feature>
<feature type="binding site" evidence="6">
    <location>
        <position position="321"/>
    </location>
    <ligand>
        <name>(2R)-2-phosphoglycerate</name>
        <dbReference type="ChEBI" id="CHEBI:58289"/>
    </ligand>
</feature>
<dbReference type="SUPFAM" id="SSF51604">
    <property type="entry name" value="Enolase C-terminal domain-like"/>
    <property type="match status" value="1"/>
</dbReference>
<dbReference type="InterPro" id="IPR029017">
    <property type="entry name" value="Enolase-like_N"/>
</dbReference>
<comment type="subcellular location">
    <subcellularLocation>
        <location evidence="6">Cytoplasm</location>
    </subcellularLocation>
    <subcellularLocation>
        <location evidence="6">Secreted</location>
    </subcellularLocation>
    <subcellularLocation>
        <location evidence="6">Cell surface</location>
    </subcellularLocation>
    <text evidence="6">Fractions of enolase are present in both the cytoplasm and on the cell surface.</text>
</comment>
<evidence type="ECO:0000256" key="1">
    <source>
        <dbReference type="ARBA" id="ARBA00005031"/>
    </source>
</evidence>
<feature type="binding site" evidence="8">
    <location>
        <position position="269"/>
    </location>
    <ligand>
        <name>substrate</name>
    </ligand>
</feature>
<comment type="catalytic activity">
    <reaction evidence="6">
        <text>(2R)-2-phosphoglycerate = phosphoenolpyruvate + H2O</text>
        <dbReference type="Rhea" id="RHEA:10164"/>
        <dbReference type="ChEBI" id="CHEBI:15377"/>
        <dbReference type="ChEBI" id="CHEBI:58289"/>
        <dbReference type="ChEBI" id="CHEBI:58702"/>
        <dbReference type="EC" id="4.2.1.11"/>
    </reaction>
</comment>
<gene>
    <name evidence="6" type="primary">eno</name>
    <name evidence="12" type="ORF">CUJ83_02620</name>
</gene>
<dbReference type="SFLD" id="SFLDF00002">
    <property type="entry name" value="enolase"/>
    <property type="match status" value="1"/>
</dbReference>
<evidence type="ECO:0000256" key="6">
    <source>
        <dbReference type="HAMAP-Rule" id="MF_00318"/>
    </source>
</evidence>
<dbReference type="GO" id="GO:0005576">
    <property type="term" value="C:extracellular region"/>
    <property type="evidence" value="ECO:0007669"/>
    <property type="project" value="UniProtKB-SubCell"/>
</dbReference>
<comment type="similarity">
    <text evidence="2 6">Belongs to the enolase family.</text>
</comment>
<feature type="binding site" evidence="6 9">
    <location>
        <position position="228"/>
    </location>
    <ligand>
        <name>Mg(2+)</name>
        <dbReference type="ChEBI" id="CHEBI:18420"/>
    </ligand>
</feature>
<evidence type="ECO:0000259" key="10">
    <source>
        <dbReference type="SMART" id="SM01192"/>
    </source>
</evidence>
<feature type="binding site" evidence="6 9">
    <location>
        <position position="296"/>
    </location>
    <ligand>
        <name>Mg(2+)</name>
        <dbReference type="ChEBI" id="CHEBI:18420"/>
    </ligand>
</feature>
<accession>A0AAP2W581</accession>
<comment type="function">
    <text evidence="6">Catalyzes the reversible conversion of 2-phosphoglycerate (2-PG) into phosphoenolpyruvate (PEP). It is essential for the degradation of carbohydrates via glycolysis.</text>
</comment>
<dbReference type="InterPro" id="IPR020810">
    <property type="entry name" value="Enolase_C"/>
</dbReference>
<dbReference type="PRINTS" id="PR00148">
    <property type="entry name" value="ENOLASE"/>
</dbReference>
<comment type="caution">
    <text evidence="12">The sequence shown here is derived from an EMBL/GenBank/DDBJ whole genome shotgun (WGS) entry which is preliminary data.</text>
</comment>
<proteinExistence type="inferred from homology"/>
<feature type="active site" description="Proton donor" evidence="6 7">
    <location>
        <position position="192"/>
    </location>
</feature>
<evidence type="ECO:0000256" key="2">
    <source>
        <dbReference type="ARBA" id="ARBA00009604"/>
    </source>
</evidence>
<feature type="binding site" evidence="6">
    <location>
        <position position="350"/>
    </location>
    <ligand>
        <name>(2R)-2-phosphoglycerate</name>
        <dbReference type="ChEBI" id="CHEBI:58289"/>
    </ligand>
</feature>
<feature type="binding site" evidence="8">
    <location>
        <position position="151"/>
    </location>
    <ligand>
        <name>substrate</name>
    </ligand>
</feature>
<evidence type="ECO:0000313" key="13">
    <source>
        <dbReference type="Proteomes" id="UP001320159"/>
    </source>
</evidence>
<evidence type="ECO:0000256" key="5">
    <source>
        <dbReference type="ARBA" id="ARBA00023239"/>
    </source>
</evidence>
<dbReference type="SFLD" id="SFLDS00001">
    <property type="entry name" value="Enolase"/>
    <property type="match status" value="1"/>
</dbReference>
<dbReference type="SFLD" id="SFLDG00178">
    <property type="entry name" value="enolase"/>
    <property type="match status" value="1"/>
</dbReference>
<protein>
    <recommendedName>
        <fullName evidence="6">Enolase</fullName>
        <ecNumber evidence="6">4.2.1.11</ecNumber>
    </recommendedName>
    <alternativeName>
        <fullName evidence="6">2-phospho-D-glycerate hydro-lyase</fullName>
    </alternativeName>
    <alternativeName>
        <fullName evidence="6">2-phosphoglycerate dehydratase</fullName>
    </alternativeName>
</protein>
<keyword evidence="6 9" id="KW-0479">Metal-binding</keyword>
<dbReference type="PROSITE" id="PS00164">
    <property type="entry name" value="ENOLASE"/>
    <property type="match status" value="1"/>
</dbReference>
<dbReference type="InterPro" id="IPR036849">
    <property type="entry name" value="Enolase-like_C_sf"/>
</dbReference>
<keyword evidence="13" id="KW-1185">Reference proteome</keyword>
<comment type="cofactor">
    <cofactor evidence="6">
        <name>Mg(2+)</name>
        <dbReference type="ChEBI" id="CHEBI:18420"/>
    </cofactor>
    <text evidence="6">Binds a second Mg(2+) ion via substrate during catalysis.</text>
</comment>
<feature type="binding site" evidence="8">
    <location>
        <begin position="348"/>
        <end position="351"/>
    </location>
    <ligand>
        <name>substrate</name>
    </ligand>
</feature>
<dbReference type="GO" id="GO:0000287">
    <property type="term" value="F:magnesium ion binding"/>
    <property type="evidence" value="ECO:0007669"/>
    <property type="project" value="UniProtKB-UniRule"/>
</dbReference>
<dbReference type="RefSeq" id="WP_230740330.1">
    <property type="nucleotide sequence ID" value="NZ_PGCK01000002.1"/>
</dbReference>
<feature type="binding site" evidence="6 9">
    <location>
        <position position="269"/>
    </location>
    <ligand>
        <name>Mg(2+)</name>
        <dbReference type="ChEBI" id="CHEBI:18420"/>
    </ligand>
</feature>
<feature type="binding site" evidence="6">
    <location>
        <position position="351"/>
    </location>
    <ligand>
        <name>(2R)-2-phosphoglycerate</name>
        <dbReference type="ChEBI" id="CHEBI:58289"/>
    </ligand>
</feature>
<dbReference type="EC" id="4.2.1.11" evidence="6"/>
<dbReference type="GO" id="GO:0004634">
    <property type="term" value="F:phosphopyruvate hydratase activity"/>
    <property type="evidence" value="ECO:0007669"/>
    <property type="project" value="UniProtKB-UniRule"/>
</dbReference>
<dbReference type="Gene3D" id="3.30.390.10">
    <property type="entry name" value="Enolase-like, N-terminal domain"/>
    <property type="match status" value="1"/>
</dbReference>
<evidence type="ECO:0000256" key="8">
    <source>
        <dbReference type="PIRSR" id="PIRSR001400-2"/>
    </source>
</evidence>
<feature type="binding site" evidence="8">
    <location>
        <position position="372"/>
    </location>
    <ligand>
        <name>substrate</name>
    </ligand>
</feature>
<organism evidence="12 13">
    <name type="scientific">Methanooceanicella nereidis</name>
    <dbReference type="NCBI Taxonomy" id="2052831"/>
    <lineage>
        <taxon>Archaea</taxon>
        <taxon>Methanobacteriati</taxon>
        <taxon>Methanobacteriota</taxon>
        <taxon>Stenosarchaea group</taxon>
        <taxon>Methanomicrobia</taxon>
        <taxon>Methanocellales</taxon>
        <taxon>Methanocellaceae</taxon>
        <taxon>Methanooceanicella</taxon>
    </lineage>
</organism>
<evidence type="ECO:0000256" key="4">
    <source>
        <dbReference type="ARBA" id="ARBA00023152"/>
    </source>
</evidence>
<dbReference type="NCBIfam" id="TIGR01060">
    <property type="entry name" value="eno"/>
    <property type="match status" value="1"/>
</dbReference>
<evidence type="ECO:0000259" key="11">
    <source>
        <dbReference type="SMART" id="SM01193"/>
    </source>
</evidence>
<dbReference type="Proteomes" id="UP001320159">
    <property type="component" value="Unassembled WGS sequence"/>
</dbReference>
<feature type="binding site" evidence="6">
    <location>
        <position position="372"/>
    </location>
    <ligand>
        <name>(2R)-2-phosphoglycerate</name>
        <dbReference type="ChEBI" id="CHEBI:58289"/>
    </ligand>
</feature>
<dbReference type="InterPro" id="IPR020809">
    <property type="entry name" value="Enolase_CS"/>
</dbReference>
<dbReference type="GO" id="GO:0009986">
    <property type="term" value="C:cell surface"/>
    <property type="evidence" value="ECO:0007669"/>
    <property type="project" value="UniProtKB-SubCell"/>
</dbReference>
<dbReference type="PANTHER" id="PTHR11902:SF1">
    <property type="entry name" value="ENOLASE"/>
    <property type="match status" value="1"/>
</dbReference>
<feature type="active site" description="Proton acceptor" evidence="6 7">
    <location>
        <position position="321"/>
    </location>
</feature>
<sequence length="402" mass="43681">MTIIQDILARKIFDSRGNPTIEVEVYTDSGFGRAAAPAGASTGTYEAVVIPVDDAILKLETEVAEQLVGEDASMQADIDYLLHEIDGTDNFSNIGGNTSVAISMAVAWAAADAYNLPLYRYLSGPYQRIPYPLGNALGGGAHAKGATDIQEFLITPVGASLIDEAVYANTLVHKRVKKLLTDEGVVCGKGDEGGWAPQVTDAKAFEIVSKAVDEVSDEMGFEIRFGLDVAATELWNGSHYVYKDRKRTTEEQIEYIAGLIDEYDLYYVEDPLHENDFEGFASLTEKVGDRCIICGDDLFVTNVDRITKGIEMFAANAVLIKPNQIGTVTDTFNAIQLARKYGYSCIMSHRSGETTDNTIAHLSVAFGCELIKTGIVGGERIAKLNELIRIGEEIGSDRMTES</sequence>
<keyword evidence="5 6" id="KW-0456">Lyase</keyword>
<dbReference type="PIRSF" id="PIRSF001400">
    <property type="entry name" value="Enolase"/>
    <property type="match status" value="1"/>
</dbReference>
<dbReference type="Gene3D" id="3.20.20.120">
    <property type="entry name" value="Enolase-like C-terminal domain"/>
    <property type="match status" value="1"/>
</dbReference>
<feature type="binding site" evidence="8">
    <location>
        <position position="296"/>
    </location>
    <ligand>
        <name>substrate</name>
    </ligand>
</feature>
<dbReference type="EMBL" id="PGCK01000002">
    <property type="protein sequence ID" value="MCD1293892.1"/>
    <property type="molecule type" value="Genomic_DNA"/>
</dbReference>
<reference evidence="12 13" key="1">
    <citation type="submission" date="2017-11" db="EMBL/GenBank/DDBJ databases">
        <title>Isolation and Characterization of Family Methanocellaceae Species from Potential Methane Hydrate Area Offshore Southwestern Taiwan.</title>
        <authorList>
            <person name="Zhang W.-L."/>
            <person name="Chen W.-C."/>
            <person name="Lai M.-C."/>
            <person name="Chen S.-C."/>
        </authorList>
    </citation>
    <scope>NUCLEOTIDE SEQUENCE [LARGE SCALE GENOMIC DNA]</scope>
    <source>
        <strain evidence="12 13">CWC-04</strain>
    </source>
</reference>
<dbReference type="Pfam" id="PF03952">
    <property type="entry name" value="Enolase_N"/>
    <property type="match status" value="1"/>
</dbReference>
<feature type="domain" description="Enolase C-terminal TIM barrel" evidence="10">
    <location>
        <begin position="126"/>
        <end position="400"/>
    </location>
</feature>
<dbReference type="InterPro" id="IPR020811">
    <property type="entry name" value="Enolase_N"/>
</dbReference>
<keyword evidence="6" id="KW-0964">Secreted</keyword>
<dbReference type="GO" id="GO:0000015">
    <property type="term" value="C:phosphopyruvate hydratase complex"/>
    <property type="evidence" value="ECO:0007669"/>
    <property type="project" value="InterPro"/>
</dbReference>
<dbReference type="GO" id="GO:0006096">
    <property type="term" value="P:glycolytic process"/>
    <property type="evidence" value="ECO:0007669"/>
    <property type="project" value="UniProtKB-UniRule"/>
</dbReference>
<dbReference type="PANTHER" id="PTHR11902">
    <property type="entry name" value="ENOLASE"/>
    <property type="match status" value="1"/>
</dbReference>
<evidence type="ECO:0000256" key="9">
    <source>
        <dbReference type="PIRSR" id="PIRSR001400-3"/>
    </source>
</evidence>
<keyword evidence="6" id="KW-0963">Cytoplasm</keyword>
<dbReference type="SUPFAM" id="SSF54826">
    <property type="entry name" value="Enolase N-terminal domain-like"/>
    <property type="match status" value="1"/>
</dbReference>
<dbReference type="AlphaFoldDB" id="A0AAP2W581"/>
<feature type="domain" description="Enolase N-terminal" evidence="11">
    <location>
        <begin position="4"/>
        <end position="122"/>
    </location>
</feature>
<dbReference type="CDD" id="cd03313">
    <property type="entry name" value="enolase"/>
    <property type="match status" value="1"/>
</dbReference>
<dbReference type="Pfam" id="PF00113">
    <property type="entry name" value="Enolase_C"/>
    <property type="match status" value="1"/>
</dbReference>
<dbReference type="InterPro" id="IPR000941">
    <property type="entry name" value="Enolase"/>
</dbReference>
<evidence type="ECO:0000256" key="7">
    <source>
        <dbReference type="PIRSR" id="PIRSR001400-1"/>
    </source>
</evidence>
<name>A0AAP2W581_9EURY</name>
<feature type="binding site" evidence="6">
    <location>
        <position position="150"/>
    </location>
    <ligand>
        <name>(2R)-2-phosphoglycerate</name>
        <dbReference type="ChEBI" id="CHEBI:58289"/>
    </ligand>
</feature>
<comment type="cofactor">
    <cofactor evidence="9">
        <name>Mg(2+)</name>
        <dbReference type="ChEBI" id="CHEBI:18420"/>
    </cofactor>
    <text evidence="9">Mg(2+) is required for catalysis and for stabilizing the dimer.</text>
</comment>
<dbReference type="HAMAP" id="MF_00318">
    <property type="entry name" value="Enolase"/>
    <property type="match status" value="1"/>
</dbReference>
<evidence type="ECO:0000313" key="12">
    <source>
        <dbReference type="EMBL" id="MCD1293892.1"/>
    </source>
</evidence>